<evidence type="ECO:0000256" key="1">
    <source>
        <dbReference type="ARBA" id="ARBA00005495"/>
    </source>
</evidence>
<dbReference type="EMBL" id="VIKS01000004">
    <property type="protein sequence ID" value="TQV88107.1"/>
    <property type="molecule type" value="Genomic_DNA"/>
</dbReference>
<evidence type="ECO:0000259" key="5">
    <source>
        <dbReference type="PROSITE" id="PS51891"/>
    </source>
</evidence>
<evidence type="ECO:0000256" key="4">
    <source>
        <dbReference type="ARBA" id="ARBA00023239"/>
    </source>
</evidence>
<dbReference type="PANTHER" id="PTHR33337">
    <property type="entry name" value="GFA DOMAIN-CONTAINING PROTEIN"/>
    <property type="match status" value="1"/>
</dbReference>
<dbReference type="SUPFAM" id="SSF51316">
    <property type="entry name" value="Mss4-like"/>
    <property type="match status" value="1"/>
</dbReference>
<keyword evidence="3" id="KW-0862">Zinc</keyword>
<dbReference type="AlphaFoldDB" id="A0A545UF60"/>
<evidence type="ECO:0000313" key="7">
    <source>
        <dbReference type="Proteomes" id="UP000315439"/>
    </source>
</evidence>
<protein>
    <submittedName>
        <fullName evidence="6">GFA family protein</fullName>
    </submittedName>
</protein>
<dbReference type="OrthoDB" id="4188830at2"/>
<name>A0A545UF60_9GAMM</name>
<proteinExistence type="inferred from homology"/>
<comment type="caution">
    <text evidence="6">The sequence shown here is derived from an EMBL/GenBank/DDBJ whole genome shotgun (WGS) entry which is preliminary data.</text>
</comment>
<organism evidence="6 7">
    <name type="scientific">Aliikangiella coralliicola</name>
    <dbReference type="NCBI Taxonomy" id="2592383"/>
    <lineage>
        <taxon>Bacteria</taxon>
        <taxon>Pseudomonadati</taxon>
        <taxon>Pseudomonadota</taxon>
        <taxon>Gammaproteobacteria</taxon>
        <taxon>Oceanospirillales</taxon>
        <taxon>Pleioneaceae</taxon>
        <taxon>Aliikangiella</taxon>
    </lineage>
</organism>
<dbReference type="RefSeq" id="WP_142892616.1">
    <property type="nucleotide sequence ID" value="NZ_ML660162.1"/>
</dbReference>
<comment type="similarity">
    <text evidence="1">Belongs to the Gfa family.</text>
</comment>
<dbReference type="PANTHER" id="PTHR33337:SF40">
    <property type="entry name" value="CENP-V_GFA DOMAIN-CONTAINING PROTEIN-RELATED"/>
    <property type="match status" value="1"/>
</dbReference>
<sequence length="141" mass="15829">MSQNKSRKGSCLCGAVTVNAHSSDHKLGACHCSMCRNWGGGPLQALDCGSEVSFEGESNIKRFSSSEWAERGFCSQCGTHLFYRLKQNNQHIMPVGIFSEVDDVVFDHQIFIDKKPSYYEFSNDTKNMTEEEVFAQYAPPE</sequence>
<dbReference type="Gene3D" id="3.90.1590.10">
    <property type="entry name" value="glutathione-dependent formaldehyde- activating enzyme (gfa)"/>
    <property type="match status" value="1"/>
</dbReference>
<feature type="domain" description="CENP-V/GFA" evidence="5">
    <location>
        <begin position="7"/>
        <end position="120"/>
    </location>
</feature>
<evidence type="ECO:0000256" key="2">
    <source>
        <dbReference type="ARBA" id="ARBA00022723"/>
    </source>
</evidence>
<dbReference type="Proteomes" id="UP000315439">
    <property type="component" value="Unassembled WGS sequence"/>
</dbReference>
<reference evidence="6 7" key="1">
    <citation type="submission" date="2019-07" db="EMBL/GenBank/DDBJ databases">
        <title>Draft genome for Aliikangiella sp. M105.</title>
        <authorList>
            <person name="Wang G."/>
        </authorList>
    </citation>
    <scope>NUCLEOTIDE SEQUENCE [LARGE SCALE GENOMIC DNA]</scope>
    <source>
        <strain evidence="6 7">M105</strain>
    </source>
</reference>
<keyword evidence="2" id="KW-0479">Metal-binding</keyword>
<dbReference type="PROSITE" id="PS51891">
    <property type="entry name" value="CENP_V_GFA"/>
    <property type="match status" value="1"/>
</dbReference>
<evidence type="ECO:0000256" key="3">
    <source>
        <dbReference type="ARBA" id="ARBA00022833"/>
    </source>
</evidence>
<keyword evidence="4" id="KW-0456">Lyase</keyword>
<keyword evidence="7" id="KW-1185">Reference proteome</keyword>
<dbReference type="GO" id="GO:0046872">
    <property type="term" value="F:metal ion binding"/>
    <property type="evidence" value="ECO:0007669"/>
    <property type="project" value="UniProtKB-KW"/>
</dbReference>
<evidence type="ECO:0000313" key="6">
    <source>
        <dbReference type="EMBL" id="TQV88107.1"/>
    </source>
</evidence>
<accession>A0A545UF60</accession>
<dbReference type="InterPro" id="IPR011057">
    <property type="entry name" value="Mss4-like_sf"/>
</dbReference>
<gene>
    <name evidence="6" type="ORF">FLL46_06155</name>
</gene>
<dbReference type="Pfam" id="PF04828">
    <property type="entry name" value="GFA"/>
    <property type="match status" value="1"/>
</dbReference>
<dbReference type="GO" id="GO:0016846">
    <property type="term" value="F:carbon-sulfur lyase activity"/>
    <property type="evidence" value="ECO:0007669"/>
    <property type="project" value="InterPro"/>
</dbReference>
<dbReference type="InterPro" id="IPR006913">
    <property type="entry name" value="CENP-V/GFA"/>
</dbReference>